<sequence>MSTEAASTRQHSPDAGKLLKLGLALQDLVAMIDESKEEFDVRLACANPFLPSKTQYAPPNVRFRHANGLRPHVPAGETAAAA</sequence>
<comment type="caution">
    <text evidence="1">The sequence shown here is derived from an EMBL/GenBank/DDBJ whole genome shotgun (WGS) entry which is preliminary data.</text>
</comment>
<evidence type="ECO:0000313" key="2">
    <source>
        <dbReference type="Proteomes" id="UP000266234"/>
    </source>
</evidence>
<evidence type="ECO:0000313" key="1">
    <source>
        <dbReference type="EMBL" id="RGP70373.1"/>
    </source>
</evidence>
<gene>
    <name evidence="1" type="ORF">FLONG3_7442</name>
</gene>
<proteinExistence type="predicted"/>
<accession>A0A395SDD3</accession>
<protein>
    <submittedName>
        <fullName evidence="1">Uncharacterized protein</fullName>
    </submittedName>
</protein>
<organism evidence="1 2">
    <name type="scientific">Fusarium longipes</name>
    <dbReference type="NCBI Taxonomy" id="694270"/>
    <lineage>
        <taxon>Eukaryota</taxon>
        <taxon>Fungi</taxon>
        <taxon>Dikarya</taxon>
        <taxon>Ascomycota</taxon>
        <taxon>Pezizomycotina</taxon>
        <taxon>Sordariomycetes</taxon>
        <taxon>Hypocreomycetidae</taxon>
        <taxon>Hypocreales</taxon>
        <taxon>Nectriaceae</taxon>
        <taxon>Fusarium</taxon>
    </lineage>
</organism>
<keyword evidence="2" id="KW-1185">Reference proteome</keyword>
<dbReference type="EMBL" id="PXOG01000171">
    <property type="protein sequence ID" value="RGP70373.1"/>
    <property type="molecule type" value="Genomic_DNA"/>
</dbReference>
<dbReference type="AlphaFoldDB" id="A0A395SDD3"/>
<dbReference type="Proteomes" id="UP000266234">
    <property type="component" value="Unassembled WGS sequence"/>
</dbReference>
<reference evidence="1 2" key="1">
    <citation type="journal article" date="2018" name="PLoS Pathog.">
        <title>Evolution of structural diversity of trichothecenes, a family of toxins produced by plant pathogenic and entomopathogenic fungi.</title>
        <authorList>
            <person name="Proctor R.H."/>
            <person name="McCormick S.P."/>
            <person name="Kim H.S."/>
            <person name="Cardoza R.E."/>
            <person name="Stanley A.M."/>
            <person name="Lindo L."/>
            <person name="Kelly A."/>
            <person name="Brown D.W."/>
            <person name="Lee T."/>
            <person name="Vaughan M.M."/>
            <person name="Alexander N.J."/>
            <person name="Busman M."/>
            <person name="Gutierrez S."/>
        </authorList>
    </citation>
    <scope>NUCLEOTIDE SEQUENCE [LARGE SCALE GENOMIC DNA]</scope>
    <source>
        <strain evidence="1 2">NRRL 20695</strain>
    </source>
</reference>
<name>A0A395SDD3_9HYPO</name>